<feature type="signal peptide" evidence="1">
    <location>
        <begin position="1"/>
        <end position="25"/>
    </location>
</feature>
<dbReference type="AlphaFoldDB" id="A0A1L7XTX5"/>
<keyword evidence="3" id="KW-1185">Reference proteome</keyword>
<dbReference type="Proteomes" id="UP000184330">
    <property type="component" value="Unassembled WGS sequence"/>
</dbReference>
<protein>
    <submittedName>
        <fullName evidence="2">Uncharacterized protein</fullName>
    </submittedName>
</protein>
<sequence>MGGDWRLSLLLTFLLPLWISNFSASASPAPAFNGSFADKIHVDPSALKTNGSKGLNGSEIDCSQIVPPPIPGNWTPEYAQQWTKAHWDCSIPAFRDFRNESEELNNLSDQEVFHFTPENIARSNVRTWYMAWSRETLNDPTWNSTHWPEVALFARDFLHTRDYTCYISMKHCIHEPNFADIQMRFPGNENRALVQRIYLQMHMLTVLHNEKLQQLEAYDQAQGYLIGQAFMIITTFTKQVDQGAVTGCEVIKKVVDLAIQIGLSMANGAASAVSNALTAKGSLFEELASINVLDGKKFSNMGFGTTGMIDAKTGETMQKFGKMMRDDWSDAAKFDWFGTLQQQFWSGTDELIKKSYKQNVKSKVGGDGRKAPTCPRTDHLDPGMASDLMCAAFEGDGKDLNEANTHVLEKLMVKWFEGIRAETQKAHTKMYDGWIGTPGIGQPSMMAILFAMRDWPPLHGPGSSRHPLRNAAEYEEHIKFQALKHFLGVTMSDDGIYLYCMHLPDAEKQCAIDPDEKGKHHRGWWKDYRKAQICPRPKEDPTLICSAARWYHSSVMASHVTRMPGISLLESFDNEKWNLTVKGLLQEAYENYVLYRNNETGVNWVDPEEKAPVFSLPTCVNDNLLLHDYNPLHKTWHTPNASHLQFPSICGDWRGNETKGFMKKINLDPESKIYNTVDGSLPGFKHPNELFWDRIPRVSDV</sequence>
<reference evidence="2 3" key="1">
    <citation type="submission" date="2016-03" db="EMBL/GenBank/DDBJ databases">
        <authorList>
            <person name="Ploux O."/>
        </authorList>
    </citation>
    <scope>NUCLEOTIDE SEQUENCE [LARGE SCALE GENOMIC DNA]</scope>
    <source>
        <strain evidence="2 3">UAMH 11012</strain>
    </source>
</reference>
<organism evidence="2 3">
    <name type="scientific">Phialocephala subalpina</name>
    <dbReference type="NCBI Taxonomy" id="576137"/>
    <lineage>
        <taxon>Eukaryota</taxon>
        <taxon>Fungi</taxon>
        <taxon>Dikarya</taxon>
        <taxon>Ascomycota</taxon>
        <taxon>Pezizomycotina</taxon>
        <taxon>Leotiomycetes</taxon>
        <taxon>Helotiales</taxon>
        <taxon>Mollisiaceae</taxon>
        <taxon>Phialocephala</taxon>
        <taxon>Phialocephala fortinii species complex</taxon>
    </lineage>
</organism>
<accession>A0A1L7XTX5</accession>
<evidence type="ECO:0000256" key="1">
    <source>
        <dbReference type="SAM" id="SignalP"/>
    </source>
</evidence>
<gene>
    <name evidence="2" type="ORF">PAC_18382</name>
</gene>
<dbReference type="STRING" id="576137.A0A1L7XTX5"/>
<keyword evidence="1" id="KW-0732">Signal</keyword>
<evidence type="ECO:0000313" key="3">
    <source>
        <dbReference type="Proteomes" id="UP000184330"/>
    </source>
</evidence>
<dbReference type="OrthoDB" id="3557913at2759"/>
<proteinExistence type="predicted"/>
<name>A0A1L7XTX5_9HELO</name>
<dbReference type="EMBL" id="FJOG01000055">
    <property type="protein sequence ID" value="CZR68483.1"/>
    <property type="molecule type" value="Genomic_DNA"/>
</dbReference>
<feature type="chain" id="PRO_5012769754" evidence="1">
    <location>
        <begin position="26"/>
        <end position="701"/>
    </location>
</feature>
<evidence type="ECO:0000313" key="2">
    <source>
        <dbReference type="EMBL" id="CZR68483.1"/>
    </source>
</evidence>